<protein>
    <submittedName>
        <fullName evidence="2">Uncharacterized protein</fullName>
    </submittedName>
</protein>
<keyword evidence="3" id="KW-1185">Reference proteome</keyword>
<evidence type="ECO:0000313" key="2">
    <source>
        <dbReference type="EMBL" id="GHA46559.1"/>
    </source>
</evidence>
<dbReference type="EMBL" id="BMVN01000024">
    <property type="protein sequence ID" value="GHA46559.1"/>
    <property type="molecule type" value="Genomic_DNA"/>
</dbReference>
<comment type="caution">
    <text evidence="2">The sequence shown here is derived from an EMBL/GenBank/DDBJ whole genome shotgun (WGS) entry which is preliminary data.</text>
</comment>
<evidence type="ECO:0000256" key="1">
    <source>
        <dbReference type="SAM" id="MobiDB-lite"/>
    </source>
</evidence>
<reference evidence="3" key="1">
    <citation type="journal article" date="2019" name="Int. J. Syst. Evol. Microbiol.">
        <title>The Global Catalogue of Microorganisms (GCM) 10K type strain sequencing project: providing services to taxonomists for standard genome sequencing and annotation.</title>
        <authorList>
            <consortium name="The Broad Institute Genomics Platform"/>
            <consortium name="The Broad Institute Genome Sequencing Center for Infectious Disease"/>
            <person name="Wu L."/>
            <person name="Ma J."/>
        </authorList>
    </citation>
    <scope>NUCLEOTIDE SEQUENCE [LARGE SCALE GENOMIC DNA]</scope>
    <source>
        <strain evidence="3">JCM 4733</strain>
    </source>
</reference>
<evidence type="ECO:0000313" key="3">
    <source>
        <dbReference type="Proteomes" id="UP000653644"/>
    </source>
</evidence>
<accession>A0ABQ3CWG2</accession>
<organism evidence="2 3">
    <name type="scientific">Streptomyces canarius</name>
    <dbReference type="NCBI Taxonomy" id="285453"/>
    <lineage>
        <taxon>Bacteria</taxon>
        <taxon>Bacillati</taxon>
        <taxon>Actinomycetota</taxon>
        <taxon>Actinomycetes</taxon>
        <taxon>Kitasatosporales</taxon>
        <taxon>Streptomycetaceae</taxon>
        <taxon>Streptomyces</taxon>
    </lineage>
</organism>
<name>A0ABQ3CWG2_9ACTN</name>
<feature type="compositionally biased region" description="Basic and acidic residues" evidence="1">
    <location>
        <begin position="73"/>
        <end position="90"/>
    </location>
</feature>
<sequence>MNREGRTTPRPVSPGTNDGRAGLGRTWENRSAPTSETASRGSRRRSAERPTKPCVGEPAAARPWPAEQLCRGEIPKPADARESLCPEARR</sequence>
<gene>
    <name evidence="2" type="ORF">GCM10010345_58910</name>
</gene>
<proteinExistence type="predicted"/>
<dbReference type="Proteomes" id="UP000653644">
    <property type="component" value="Unassembled WGS sequence"/>
</dbReference>
<feature type="region of interest" description="Disordered" evidence="1">
    <location>
        <begin position="1"/>
        <end position="90"/>
    </location>
</feature>